<dbReference type="InterPro" id="IPR003959">
    <property type="entry name" value="ATPase_AAA_core"/>
</dbReference>
<feature type="compositionally biased region" description="Polar residues" evidence="1">
    <location>
        <begin position="1"/>
        <end position="14"/>
    </location>
</feature>
<dbReference type="CDD" id="cd19481">
    <property type="entry name" value="RecA-like_protease"/>
    <property type="match status" value="1"/>
</dbReference>
<dbReference type="GeneID" id="81393686"/>
<protein>
    <recommendedName>
        <fullName evidence="2">AAA+ ATPase domain-containing protein</fullName>
    </recommendedName>
</protein>
<feature type="region of interest" description="Disordered" evidence="1">
    <location>
        <begin position="1"/>
        <end position="33"/>
    </location>
</feature>
<dbReference type="SUPFAM" id="SSF52540">
    <property type="entry name" value="P-loop containing nucleoside triphosphate hydrolases"/>
    <property type="match status" value="1"/>
</dbReference>
<dbReference type="Proteomes" id="UP001141434">
    <property type="component" value="Unassembled WGS sequence"/>
</dbReference>
<reference evidence="3" key="2">
    <citation type="journal article" date="2023" name="IMA Fungus">
        <title>Comparative genomic study of the Penicillium genus elucidates a diverse pangenome and 15 lateral gene transfer events.</title>
        <authorList>
            <person name="Petersen C."/>
            <person name="Sorensen T."/>
            <person name="Nielsen M.R."/>
            <person name="Sondergaard T.E."/>
            <person name="Sorensen J.L."/>
            <person name="Fitzpatrick D.A."/>
            <person name="Frisvad J.C."/>
            <person name="Nielsen K.L."/>
        </authorList>
    </citation>
    <scope>NUCLEOTIDE SEQUENCE</scope>
    <source>
        <strain evidence="3">IBT 34128</strain>
    </source>
</reference>
<dbReference type="Pfam" id="PF00004">
    <property type="entry name" value="AAA"/>
    <property type="match status" value="1"/>
</dbReference>
<accession>A0A9W9KCW1</accession>
<name>A0A9W9KCW1_9EURO</name>
<reference evidence="3" key="1">
    <citation type="submission" date="2022-11" db="EMBL/GenBank/DDBJ databases">
        <authorList>
            <person name="Petersen C."/>
        </authorList>
    </citation>
    <scope>NUCLEOTIDE SEQUENCE</scope>
    <source>
        <strain evidence="3">IBT 34128</strain>
    </source>
</reference>
<dbReference type="AlphaFoldDB" id="A0A9W9KCW1"/>
<dbReference type="InterPro" id="IPR003593">
    <property type="entry name" value="AAA+_ATPase"/>
</dbReference>
<proteinExistence type="predicted"/>
<feature type="domain" description="AAA+ ATPase" evidence="2">
    <location>
        <begin position="426"/>
        <end position="553"/>
    </location>
</feature>
<sequence>MAPGSDTASPSETLKANGANGATASGNESKDETVKYAPIGSICDIHSMYESKPDESGNRSWTKELPSDLPDPAEDDESAQYALILRKSRCYDGRKNLELHSVVIQSQPLKNFLGKVLDGYPGVTTTLERLEFTKPFAPLVHRWETFLRVRSEEQDSVTKEHVELFYRILEGELRDVISLKKDLVANNVVTYDLVWSIFEPDDFMIGSMEGHQTALLFSEAYVDCRTKAWKIEGKFITFDGDDFGFETDVFTIPPFFGTTPITSLSAFPLRYHAGQAAIREALVARGKRWEEHRGYHFKQYEGPATRFLEDDEVKYNVKSRIIIDADAFNIFHPTESVSIDDKVDDTLTDDQRLITSPMVYGYSLKDKEWLRFALDNAHDIEWDSRAFDSLVLPEGQGNLKQLILAIAKAQSQQLDNFDDVVQGKGRGIILQLSGPPGVGKTLTAESVAEVMKVPLYAMSAGDLGTSAGRVEQNLKKILRMIPKWGAVLLLDEADVFMEARTSTDLERNELVSIFLRILDYYEGILFLTTNRAENIDAAFESRIHVSLAYRNLDASSRRHIWSQFLDTPSGPAFSSEQLDKVAAVELNGRQIKNVLKTANLLAQVERGPTQV</sequence>
<dbReference type="SMART" id="SM00382">
    <property type="entry name" value="AAA"/>
    <property type="match status" value="1"/>
</dbReference>
<keyword evidence="4" id="KW-1185">Reference proteome</keyword>
<evidence type="ECO:0000313" key="4">
    <source>
        <dbReference type="Proteomes" id="UP001141434"/>
    </source>
</evidence>
<feature type="compositionally biased region" description="Low complexity" evidence="1">
    <location>
        <begin position="16"/>
        <end position="27"/>
    </location>
</feature>
<dbReference type="RefSeq" id="XP_056512545.1">
    <property type="nucleotide sequence ID" value="XM_056654518.1"/>
</dbReference>
<evidence type="ECO:0000256" key="1">
    <source>
        <dbReference type="SAM" id="MobiDB-lite"/>
    </source>
</evidence>
<dbReference type="PANTHER" id="PTHR46411">
    <property type="entry name" value="FAMILY ATPASE, PUTATIVE-RELATED"/>
    <property type="match status" value="1"/>
</dbReference>
<feature type="region of interest" description="Disordered" evidence="1">
    <location>
        <begin position="51"/>
        <end position="76"/>
    </location>
</feature>
<dbReference type="InterPro" id="IPR027417">
    <property type="entry name" value="P-loop_NTPase"/>
</dbReference>
<dbReference type="Pfam" id="PF22942">
    <property type="entry name" value="DUF7025"/>
    <property type="match status" value="1"/>
</dbReference>
<feature type="compositionally biased region" description="Basic and acidic residues" evidence="1">
    <location>
        <begin position="51"/>
        <end position="66"/>
    </location>
</feature>
<dbReference type="EMBL" id="JAPMSZ010000005">
    <property type="protein sequence ID" value="KAJ5101714.1"/>
    <property type="molecule type" value="Genomic_DNA"/>
</dbReference>
<comment type="caution">
    <text evidence="3">The sequence shown here is derived from an EMBL/GenBank/DDBJ whole genome shotgun (WGS) entry which is preliminary data.</text>
</comment>
<dbReference type="GO" id="GO:0005524">
    <property type="term" value="F:ATP binding"/>
    <property type="evidence" value="ECO:0007669"/>
    <property type="project" value="InterPro"/>
</dbReference>
<organism evidence="3 4">
    <name type="scientific">Penicillium alfredii</name>
    <dbReference type="NCBI Taxonomy" id="1506179"/>
    <lineage>
        <taxon>Eukaryota</taxon>
        <taxon>Fungi</taxon>
        <taxon>Dikarya</taxon>
        <taxon>Ascomycota</taxon>
        <taxon>Pezizomycotina</taxon>
        <taxon>Eurotiomycetes</taxon>
        <taxon>Eurotiomycetidae</taxon>
        <taxon>Eurotiales</taxon>
        <taxon>Aspergillaceae</taxon>
        <taxon>Penicillium</taxon>
    </lineage>
</organism>
<evidence type="ECO:0000313" key="3">
    <source>
        <dbReference type="EMBL" id="KAJ5101714.1"/>
    </source>
</evidence>
<dbReference type="Gene3D" id="3.40.50.300">
    <property type="entry name" value="P-loop containing nucleotide triphosphate hydrolases"/>
    <property type="match status" value="1"/>
</dbReference>
<dbReference type="OrthoDB" id="10042665at2759"/>
<dbReference type="InterPro" id="IPR054289">
    <property type="entry name" value="DUF7025"/>
</dbReference>
<dbReference type="GO" id="GO:0016887">
    <property type="term" value="F:ATP hydrolysis activity"/>
    <property type="evidence" value="ECO:0007669"/>
    <property type="project" value="InterPro"/>
</dbReference>
<dbReference type="PANTHER" id="PTHR46411:SF3">
    <property type="entry name" value="AAA+ ATPASE DOMAIN-CONTAINING PROTEIN"/>
    <property type="match status" value="1"/>
</dbReference>
<evidence type="ECO:0000259" key="2">
    <source>
        <dbReference type="SMART" id="SM00382"/>
    </source>
</evidence>
<gene>
    <name evidence="3" type="ORF">NUU61_003936</name>
</gene>